<gene>
    <name evidence="2 4" type="ORF">BDZ99DRAFT_566027</name>
</gene>
<reference evidence="4" key="3">
    <citation type="submission" date="2025-04" db="UniProtKB">
        <authorList>
            <consortium name="RefSeq"/>
        </authorList>
    </citation>
    <scope>IDENTIFICATION</scope>
    <source>
        <strain evidence="4">CBS 304.34</strain>
    </source>
</reference>
<feature type="region of interest" description="Disordered" evidence="1">
    <location>
        <begin position="407"/>
        <end position="508"/>
    </location>
</feature>
<accession>A0A6A6Z511</accession>
<sequence>MFKHQNGGERYPLRVYPKSVPPSPTGLLQPVSALLIQLSESPTPSLASSRSSLSSSPQEIQAADGEEQGTGWFRKAGRGGGKGSGRKRGWFRSDLMDMVVYRPGGDREDEESEVRGIEEAGEDGGDDEEEVYGRGDGESEEGNDGGYDEGDTMGDDVREEEGDEEGKGPVVDDEARKDDELGEDTRSRRDDKHRPDGTLTSNDKAGLDDKPAEDHELGIIEEPKKDNRSETTDQLRIAGELKEANEFGADDTPEQQEEPGIVDMLEDDDKLEVDDTPGGDADLGGDNQTETDQDPGRDDQIGEYNGPEQDSKLARDDRPEEDHNTSGVDDAPVIENEPEVNNMSNDMQEEVKEPESDTDRQVVMRPRYDLGLPGGGNGNYTPVKVEDRTNQFVVLLENTLEDVTEKSEVVGLVSEKEGKAEGENDDGRAKDGQSDIENEKKAEAGNDKNDATEDSKGTVAGNQDGTGYPTPRDTEMIYSVLLQSQPSTDRSEAPEVSQNHDEESSEMD</sequence>
<reference evidence="4" key="2">
    <citation type="submission" date="2020-04" db="EMBL/GenBank/DDBJ databases">
        <authorList>
            <consortium name="NCBI Genome Project"/>
        </authorList>
    </citation>
    <scope>NUCLEOTIDE SEQUENCE</scope>
    <source>
        <strain evidence="4">CBS 304.34</strain>
    </source>
</reference>
<feature type="compositionally biased region" description="Acidic residues" evidence="1">
    <location>
        <begin position="138"/>
        <end position="164"/>
    </location>
</feature>
<feature type="compositionally biased region" description="Basic and acidic residues" evidence="1">
    <location>
        <begin position="407"/>
        <end position="456"/>
    </location>
</feature>
<protein>
    <submittedName>
        <fullName evidence="2 4">Uncharacterized protein</fullName>
    </submittedName>
</protein>
<feature type="compositionally biased region" description="Basic and acidic residues" evidence="1">
    <location>
        <begin position="173"/>
        <end position="196"/>
    </location>
</feature>
<dbReference type="OrthoDB" id="10644067at2759"/>
<evidence type="ECO:0000313" key="4">
    <source>
        <dbReference type="RefSeq" id="XP_033583130.1"/>
    </source>
</evidence>
<dbReference type="AlphaFoldDB" id="A0A6A6Z511"/>
<evidence type="ECO:0000313" key="3">
    <source>
        <dbReference type="Proteomes" id="UP000504636"/>
    </source>
</evidence>
<dbReference type="RefSeq" id="XP_033583130.1">
    <property type="nucleotide sequence ID" value="XM_033727538.1"/>
</dbReference>
<feature type="compositionally biased region" description="Acidic residues" evidence="1">
    <location>
        <begin position="119"/>
        <end position="130"/>
    </location>
</feature>
<feature type="region of interest" description="Disordered" evidence="1">
    <location>
        <begin position="41"/>
        <end position="383"/>
    </location>
</feature>
<dbReference type="EMBL" id="MU003693">
    <property type="protein sequence ID" value="KAF2816166.1"/>
    <property type="molecule type" value="Genomic_DNA"/>
</dbReference>
<dbReference type="Proteomes" id="UP000504636">
    <property type="component" value="Unplaced"/>
</dbReference>
<evidence type="ECO:0000313" key="2">
    <source>
        <dbReference type="EMBL" id="KAF2816166.1"/>
    </source>
</evidence>
<reference evidence="2 4" key="1">
    <citation type="journal article" date="2020" name="Stud. Mycol.">
        <title>101 Dothideomycetes genomes: a test case for predicting lifestyles and emergence of pathogens.</title>
        <authorList>
            <person name="Haridas S."/>
            <person name="Albert R."/>
            <person name="Binder M."/>
            <person name="Bloem J."/>
            <person name="Labutti K."/>
            <person name="Salamov A."/>
            <person name="Andreopoulos B."/>
            <person name="Baker S."/>
            <person name="Barry K."/>
            <person name="Bills G."/>
            <person name="Bluhm B."/>
            <person name="Cannon C."/>
            <person name="Castanera R."/>
            <person name="Culley D."/>
            <person name="Daum C."/>
            <person name="Ezra D."/>
            <person name="Gonzalez J."/>
            <person name="Henrissat B."/>
            <person name="Kuo A."/>
            <person name="Liang C."/>
            <person name="Lipzen A."/>
            <person name="Lutzoni F."/>
            <person name="Magnuson J."/>
            <person name="Mondo S."/>
            <person name="Nolan M."/>
            <person name="Ohm R."/>
            <person name="Pangilinan J."/>
            <person name="Park H.-J."/>
            <person name="Ramirez L."/>
            <person name="Alfaro M."/>
            <person name="Sun H."/>
            <person name="Tritt A."/>
            <person name="Yoshinaga Y."/>
            <person name="Zwiers L.-H."/>
            <person name="Turgeon B."/>
            <person name="Goodwin S."/>
            <person name="Spatafora J."/>
            <person name="Crous P."/>
            <person name="Grigoriev I."/>
        </authorList>
    </citation>
    <scope>NUCLEOTIDE SEQUENCE</scope>
    <source>
        <strain evidence="2 4">CBS 304.34</strain>
    </source>
</reference>
<name>A0A6A6Z511_9PEZI</name>
<feature type="compositionally biased region" description="Basic and acidic residues" evidence="1">
    <location>
        <begin position="349"/>
        <end position="368"/>
    </location>
</feature>
<feature type="compositionally biased region" description="Basic and acidic residues" evidence="1">
    <location>
        <begin position="489"/>
        <end position="502"/>
    </location>
</feature>
<feature type="compositionally biased region" description="Basic and acidic residues" evidence="1">
    <location>
        <begin position="309"/>
        <end position="324"/>
    </location>
</feature>
<feature type="compositionally biased region" description="Basic and acidic residues" evidence="1">
    <location>
        <begin position="205"/>
        <end position="245"/>
    </location>
</feature>
<dbReference type="GeneID" id="54468431"/>
<feature type="compositionally biased region" description="Acidic residues" evidence="1">
    <location>
        <begin position="248"/>
        <end position="257"/>
    </location>
</feature>
<feature type="compositionally biased region" description="Low complexity" evidence="1">
    <location>
        <begin position="41"/>
        <end position="57"/>
    </location>
</feature>
<proteinExistence type="predicted"/>
<keyword evidence="3" id="KW-1185">Reference proteome</keyword>
<feature type="compositionally biased region" description="Acidic residues" evidence="1">
    <location>
        <begin position="264"/>
        <end position="277"/>
    </location>
</feature>
<feature type="region of interest" description="Disordered" evidence="1">
    <location>
        <begin position="1"/>
        <end position="27"/>
    </location>
</feature>
<organism evidence="2">
    <name type="scientific">Mytilinidion resinicola</name>
    <dbReference type="NCBI Taxonomy" id="574789"/>
    <lineage>
        <taxon>Eukaryota</taxon>
        <taxon>Fungi</taxon>
        <taxon>Dikarya</taxon>
        <taxon>Ascomycota</taxon>
        <taxon>Pezizomycotina</taxon>
        <taxon>Dothideomycetes</taxon>
        <taxon>Pleosporomycetidae</taxon>
        <taxon>Mytilinidiales</taxon>
        <taxon>Mytilinidiaceae</taxon>
        <taxon>Mytilinidion</taxon>
    </lineage>
</organism>
<evidence type="ECO:0000256" key="1">
    <source>
        <dbReference type="SAM" id="MobiDB-lite"/>
    </source>
</evidence>